<dbReference type="PANTHER" id="PTHR35861">
    <property type="match status" value="1"/>
</dbReference>
<dbReference type="PDBsum" id="6RGL"/>
<keyword evidence="1" id="KW-0614">Plasmid</keyword>
<name>Q6HAD5_9GAMM</name>
<dbReference type="SMR" id="Q6HAD5"/>
<dbReference type="Gene3D" id="3.40.50.11780">
    <property type="match status" value="1"/>
</dbReference>
<dbReference type="EMBL" id="AF135182">
    <property type="protein sequence ID" value="AAT48341.1"/>
    <property type="molecule type" value="Genomic_DNA"/>
</dbReference>
<reference evidence="1" key="2">
    <citation type="journal article" date="2003" name="Plasmid">
        <title>Peripheral sequences of the Serratia entomophila pADAP virulence-associated region.</title>
        <authorList>
            <person name="Hurst M.R."/>
            <person name="O'Callaghan M."/>
            <person name="Glare T.R."/>
        </authorList>
    </citation>
    <scope>NUCLEOTIDE SEQUENCE</scope>
    <source>
        <strain evidence="1">A1MO2</strain>
        <plasmid evidence="1">pADAP</plasmid>
    </source>
</reference>
<gene>
    <name evidence="1" type="primary">afp4</name>
</gene>
<proteinExistence type="evidence at protein level"/>
<sequence length="417" mass="45533">MTMVLPGVSYNETLLTQASNDDPVTMPLFIGYTPPDTAIPVTVMQPVSVGSLTQANSLFGQRGTLAYSLRHFFENGGLQCYVLPLGPGKGEPAARLQELIAALQTPQMLETLLADDKTGLVLVPELSELNEVSSTSLSAEGVDAAEVDADALWYQGWQVLLTLCRQAPQRFALLELPEDPASAVTLTQQSFSADQCQRGAAWWPRLETSYQDESSAPVVLSPLPAVAAAIQRSAHDNGVWKAPANIALAKTRRPTQSILTSQALLDNQGVSCNLIRSFVGKGVRLWGCRTLLNEENTAWRYIQIRLLVSSVEHYLSKLARAYLFEPNTAPTWMKLKGQVWTWLRQQWLAGAFFGTVEDEAFSLSIGLDETMTEDDIRHGKMILQVRLALLAPAEFIAISLTLDLRDGTASAQTGGQS</sequence>
<reference evidence="2 3" key="5">
    <citation type="journal article" date="2019" name="Nat. Microbiol.">
        <title>Atomic structures of an entire contractile injection system in both the extended and contracted states.</title>
        <authorList>
            <person name="Desfosses A."/>
            <person name="Venugopal H."/>
            <person name="Joshi T."/>
            <person name="Felix J."/>
            <person name="Jessop M."/>
            <person name="Jeong H."/>
            <person name="Hyun J."/>
            <person name="Heymann J.B."/>
            <person name="Hurst M.R.H."/>
            <person name="Gutsche I."/>
            <person name="Mitra A.K."/>
        </authorList>
    </citation>
    <scope>STRUCTURE BY ELECTRON MICROSCOPY (3.10 ANGSTROMS)</scope>
</reference>
<reference evidence="1" key="4">
    <citation type="submission" date="2017-12" db="EMBL/GenBank/DDBJ databases">
        <authorList>
            <person name="Hurst M.R.H."/>
        </authorList>
    </citation>
    <scope>NUCLEOTIDE SEQUENCE</scope>
    <source>
        <strain evidence="1">A1MO2</strain>
        <plasmid evidence="1">pADAP</plasmid>
    </source>
</reference>
<protein>
    <submittedName>
        <fullName evidence="1">Afp4</fullName>
    </submittedName>
</protein>
<organism evidence="1">
    <name type="scientific">Serratia entomophila</name>
    <dbReference type="NCBI Taxonomy" id="42906"/>
    <lineage>
        <taxon>Bacteria</taxon>
        <taxon>Pseudomonadati</taxon>
        <taxon>Pseudomonadota</taxon>
        <taxon>Gammaproteobacteria</taxon>
        <taxon>Enterobacterales</taxon>
        <taxon>Yersiniaceae</taxon>
        <taxon>Serratia</taxon>
    </lineage>
</organism>
<reference evidence="1" key="1">
    <citation type="journal article" date="2000" name="J. Bacteriol.">
        <title>Plasmid-located pathogenicity determinants of Serratia entomophila, the causal agent of amber disease of grass grub, show similarity to the insecticidal toxins of Photorhabdus luminescens.</title>
        <authorList>
            <person name="Hurst M.R."/>
            <person name="Glare T.R."/>
            <person name="Jackson T.A."/>
            <person name="Ronson C.W."/>
        </authorList>
    </citation>
    <scope>NUCLEOTIDE SEQUENCE</scope>
    <source>
        <strain evidence="1">A1MO2</strain>
        <plasmid evidence="1">pADAP</plasmid>
    </source>
</reference>
<accession>Q6HAD5</accession>
<keyword evidence="2 3" id="KW-0002">3D-structure</keyword>
<geneLocation type="plasmid" evidence="1">
    <name>pADAP</name>
</geneLocation>
<evidence type="ECO:0000313" key="1">
    <source>
        <dbReference type="EMBL" id="AAT48341.1"/>
    </source>
</evidence>
<dbReference type="PANTHER" id="PTHR35861:SF1">
    <property type="entry name" value="PHAGE TAIL SHEATH PROTEIN"/>
    <property type="match status" value="1"/>
</dbReference>
<dbReference type="PDB" id="6RGL">
    <property type="method" value="EM"/>
    <property type="resolution" value="5.40 A"/>
    <property type="chains" value="D=1-417"/>
</dbReference>
<dbReference type="InterPro" id="IPR052042">
    <property type="entry name" value="Tail_sheath_structural"/>
</dbReference>
<evidence type="ECO:0007829" key="2">
    <source>
        <dbReference type="PDB" id="6RAO"/>
    </source>
</evidence>
<evidence type="ECO:0007829" key="3">
    <source>
        <dbReference type="PDB" id="6RGL"/>
    </source>
</evidence>
<dbReference type="EMDB" id="EMD-4876"/>
<dbReference type="GeneID" id="75025113"/>
<dbReference type="AlphaFoldDB" id="Q6HAD5"/>
<reference evidence="1" key="3">
    <citation type="journal article" date="2004" name="J. Bacteriol.">
        <title>Cloning Serratia entomophila antifeeding genes--a putative defective prophage active against the grass grub Costelytra zealandica.</title>
        <authorList>
            <person name="Hurst M.R."/>
            <person name="Glare T.R."/>
            <person name="Jackson T.A."/>
        </authorList>
    </citation>
    <scope>NUCLEOTIDE SEQUENCE</scope>
    <source>
        <strain evidence="1">A1MO2</strain>
        <plasmid evidence="1">pADAP</plasmid>
    </source>
</reference>
<dbReference type="PDB" id="6RAO">
    <property type="method" value="EM"/>
    <property type="resolution" value="3.10 A"/>
    <property type="chains" value="E=1-417"/>
</dbReference>
<dbReference type="RefSeq" id="WP_010895806.1">
    <property type="nucleotide sequence ID" value="NZ_CAMIPK010000009.1"/>
</dbReference>
<dbReference type="EMDB" id="EMD-4782"/>
<dbReference type="PDBsum" id="6RAO"/>